<organism evidence="2 3">
    <name type="scientific">Cryptolaemus montrouzieri</name>
    <dbReference type="NCBI Taxonomy" id="559131"/>
    <lineage>
        <taxon>Eukaryota</taxon>
        <taxon>Metazoa</taxon>
        <taxon>Ecdysozoa</taxon>
        <taxon>Arthropoda</taxon>
        <taxon>Hexapoda</taxon>
        <taxon>Insecta</taxon>
        <taxon>Pterygota</taxon>
        <taxon>Neoptera</taxon>
        <taxon>Endopterygota</taxon>
        <taxon>Coleoptera</taxon>
        <taxon>Polyphaga</taxon>
        <taxon>Cucujiformia</taxon>
        <taxon>Coccinelloidea</taxon>
        <taxon>Coccinellidae</taxon>
        <taxon>Scymninae</taxon>
        <taxon>Scymnini</taxon>
        <taxon>Cryptolaemus</taxon>
    </lineage>
</organism>
<evidence type="ECO:0000313" key="3">
    <source>
        <dbReference type="Proteomes" id="UP001516400"/>
    </source>
</evidence>
<comment type="caution">
    <text evidence="2">The sequence shown here is derived from an EMBL/GenBank/DDBJ whole genome shotgun (WGS) entry which is preliminary data.</text>
</comment>
<gene>
    <name evidence="2" type="ORF">HHI36_002908</name>
</gene>
<dbReference type="EMBL" id="JABFTP020000185">
    <property type="protein sequence ID" value="KAL3288463.1"/>
    <property type="molecule type" value="Genomic_DNA"/>
</dbReference>
<accession>A0ABD2PC03</accession>
<reference evidence="2 3" key="1">
    <citation type="journal article" date="2021" name="BMC Biol.">
        <title>Horizontally acquired antibacterial genes associated with adaptive radiation of ladybird beetles.</title>
        <authorList>
            <person name="Li H.S."/>
            <person name="Tang X.F."/>
            <person name="Huang Y.H."/>
            <person name="Xu Z.Y."/>
            <person name="Chen M.L."/>
            <person name="Du X.Y."/>
            <person name="Qiu B.Y."/>
            <person name="Chen P.T."/>
            <person name="Zhang W."/>
            <person name="Slipinski A."/>
            <person name="Escalona H.E."/>
            <person name="Waterhouse R.M."/>
            <person name="Zwick A."/>
            <person name="Pang H."/>
        </authorList>
    </citation>
    <scope>NUCLEOTIDE SEQUENCE [LARGE SCALE GENOMIC DNA]</scope>
    <source>
        <strain evidence="2">SYSU2018</strain>
    </source>
</reference>
<name>A0ABD2PC03_9CUCU</name>
<proteinExistence type="predicted"/>
<evidence type="ECO:0000313" key="2">
    <source>
        <dbReference type="EMBL" id="KAL3288463.1"/>
    </source>
</evidence>
<feature type="domain" description="Fe/B12 periplasmic-binding" evidence="1">
    <location>
        <begin position="48"/>
        <end position="75"/>
    </location>
</feature>
<dbReference type="AlphaFoldDB" id="A0ABD2PC03"/>
<dbReference type="PROSITE" id="PS50983">
    <property type="entry name" value="FE_B12_PBP"/>
    <property type="match status" value="1"/>
</dbReference>
<keyword evidence="3" id="KW-1185">Reference proteome</keyword>
<dbReference type="InterPro" id="IPR002491">
    <property type="entry name" value="ABC_transptr_periplasmic_BD"/>
</dbReference>
<protein>
    <recommendedName>
        <fullName evidence="1">Fe/B12 periplasmic-binding domain-containing protein</fullName>
    </recommendedName>
</protein>
<dbReference type="Proteomes" id="UP001516400">
    <property type="component" value="Unassembled WGS sequence"/>
</dbReference>
<evidence type="ECO:0000259" key="1">
    <source>
        <dbReference type="PROSITE" id="PS50983"/>
    </source>
</evidence>
<sequence>MNTLELDCGRNSHRFVEKTDIARVKVVDMCANDNTREGRTLRRQHQIDILEAAATTEELLYGLGIDDSVVGTGST</sequence>